<dbReference type="InterPro" id="IPR007387">
    <property type="entry name" value="TRAP_DctQ"/>
</dbReference>
<feature type="transmembrane region" description="Helical" evidence="9">
    <location>
        <begin position="39"/>
        <end position="60"/>
    </location>
</feature>
<evidence type="ECO:0000256" key="7">
    <source>
        <dbReference type="ARBA" id="ARBA00023136"/>
    </source>
</evidence>
<evidence type="ECO:0000256" key="3">
    <source>
        <dbReference type="ARBA" id="ARBA00022475"/>
    </source>
</evidence>
<evidence type="ECO:0000256" key="4">
    <source>
        <dbReference type="ARBA" id="ARBA00022519"/>
    </source>
</evidence>
<keyword evidence="7 9" id="KW-0472">Membrane</keyword>
<dbReference type="InterPro" id="IPR055348">
    <property type="entry name" value="DctQ"/>
</dbReference>
<comment type="subcellular location">
    <subcellularLocation>
        <location evidence="1 9">Cell inner membrane</location>
        <topology evidence="1 9">Multi-pass membrane protein</topology>
    </subcellularLocation>
</comment>
<dbReference type="RefSeq" id="WP_146289278.1">
    <property type="nucleotide sequence ID" value="NZ_CP042304.1"/>
</dbReference>
<sequence length="173" mass="19476">MLKRLAQLELAICFALLAGITGLVFTAAIMRFFGHPLIWSVDMAQLLFIWLCFFGSNKAMREKSHLGMEVLVSRLGYQRRFWLEFACSLVILAFLAVLAVEGWKLTMLNSERTFGDSTLSYSWVTVAVPVGCVLLGATLIYNMVRAFQGRQQELLIYNRTQAEIDASAPTLEL</sequence>
<dbReference type="AlphaFoldDB" id="A0A5B8LRF2"/>
<evidence type="ECO:0000256" key="2">
    <source>
        <dbReference type="ARBA" id="ARBA00022448"/>
    </source>
</evidence>
<feature type="transmembrane region" description="Helical" evidence="9">
    <location>
        <begin position="120"/>
        <end position="141"/>
    </location>
</feature>
<name>A0A5B8LRF2_9HYPH</name>
<keyword evidence="12" id="KW-1185">Reference proteome</keyword>
<feature type="domain" description="Tripartite ATP-independent periplasmic transporters DctQ component" evidence="10">
    <location>
        <begin position="20"/>
        <end position="148"/>
    </location>
</feature>
<gene>
    <name evidence="11" type="ORF">FPZ08_06845</name>
</gene>
<dbReference type="PANTHER" id="PTHR35011">
    <property type="entry name" value="2,3-DIKETO-L-GULONATE TRAP TRANSPORTER SMALL PERMEASE PROTEIN YIAM"/>
    <property type="match status" value="1"/>
</dbReference>
<keyword evidence="5 9" id="KW-0812">Transmembrane</keyword>
<dbReference type="KEGG" id="dea:FPZ08_06845"/>
<dbReference type="Pfam" id="PF04290">
    <property type="entry name" value="DctQ"/>
    <property type="match status" value="1"/>
</dbReference>
<evidence type="ECO:0000256" key="9">
    <source>
        <dbReference type="RuleBase" id="RU369079"/>
    </source>
</evidence>
<evidence type="ECO:0000256" key="5">
    <source>
        <dbReference type="ARBA" id="ARBA00022692"/>
    </source>
</evidence>
<evidence type="ECO:0000256" key="1">
    <source>
        <dbReference type="ARBA" id="ARBA00004429"/>
    </source>
</evidence>
<evidence type="ECO:0000313" key="12">
    <source>
        <dbReference type="Proteomes" id="UP000315364"/>
    </source>
</evidence>
<organism evidence="11 12">
    <name type="scientific">Devosia ginsengisoli</name>
    <dbReference type="NCBI Taxonomy" id="400770"/>
    <lineage>
        <taxon>Bacteria</taxon>
        <taxon>Pseudomonadati</taxon>
        <taxon>Pseudomonadota</taxon>
        <taxon>Alphaproteobacteria</taxon>
        <taxon>Hyphomicrobiales</taxon>
        <taxon>Devosiaceae</taxon>
        <taxon>Devosia</taxon>
    </lineage>
</organism>
<comment type="similarity">
    <text evidence="8 9">Belongs to the TRAP transporter small permease family.</text>
</comment>
<protein>
    <recommendedName>
        <fullName evidence="9">TRAP transporter small permease protein</fullName>
    </recommendedName>
</protein>
<keyword evidence="4 9" id="KW-0997">Cell inner membrane</keyword>
<dbReference type="GO" id="GO:0005886">
    <property type="term" value="C:plasma membrane"/>
    <property type="evidence" value="ECO:0007669"/>
    <property type="project" value="UniProtKB-SubCell"/>
</dbReference>
<dbReference type="GO" id="GO:0022857">
    <property type="term" value="F:transmembrane transporter activity"/>
    <property type="evidence" value="ECO:0007669"/>
    <property type="project" value="UniProtKB-UniRule"/>
</dbReference>
<keyword evidence="6 9" id="KW-1133">Transmembrane helix</keyword>
<keyword evidence="3" id="KW-1003">Cell membrane</keyword>
<evidence type="ECO:0000313" key="11">
    <source>
        <dbReference type="EMBL" id="QDZ10491.1"/>
    </source>
</evidence>
<evidence type="ECO:0000256" key="8">
    <source>
        <dbReference type="ARBA" id="ARBA00038436"/>
    </source>
</evidence>
<dbReference type="Proteomes" id="UP000315364">
    <property type="component" value="Chromosome"/>
</dbReference>
<accession>A0A5B8LRF2</accession>
<feature type="transmembrane region" description="Helical" evidence="9">
    <location>
        <begin position="12"/>
        <end position="33"/>
    </location>
</feature>
<dbReference type="GO" id="GO:0015740">
    <property type="term" value="P:C4-dicarboxylate transport"/>
    <property type="evidence" value="ECO:0007669"/>
    <property type="project" value="TreeGrafter"/>
</dbReference>
<comment type="function">
    <text evidence="9">Part of the tripartite ATP-independent periplasmic (TRAP) transport system.</text>
</comment>
<keyword evidence="2 9" id="KW-0813">Transport</keyword>
<evidence type="ECO:0000259" key="10">
    <source>
        <dbReference type="Pfam" id="PF04290"/>
    </source>
</evidence>
<feature type="transmembrane region" description="Helical" evidence="9">
    <location>
        <begin position="81"/>
        <end position="100"/>
    </location>
</feature>
<reference evidence="11 12" key="1">
    <citation type="submission" date="2019-07" db="EMBL/GenBank/DDBJ databases">
        <title>Full genome sequence of Devosia sp. Gsoil 520.</title>
        <authorList>
            <person name="Im W.-T."/>
        </authorList>
    </citation>
    <scope>NUCLEOTIDE SEQUENCE [LARGE SCALE GENOMIC DNA]</scope>
    <source>
        <strain evidence="11 12">Gsoil 520</strain>
    </source>
</reference>
<evidence type="ECO:0000256" key="6">
    <source>
        <dbReference type="ARBA" id="ARBA00022989"/>
    </source>
</evidence>
<proteinExistence type="inferred from homology"/>
<comment type="subunit">
    <text evidence="9">The complex comprises the extracytoplasmic solute receptor protein and the two transmembrane proteins.</text>
</comment>
<dbReference type="OrthoDB" id="7843639at2"/>
<dbReference type="PANTHER" id="PTHR35011:SF2">
    <property type="entry name" value="2,3-DIKETO-L-GULONATE TRAP TRANSPORTER SMALL PERMEASE PROTEIN YIAM"/>
    <property type="match status" value="1"/>
</dbReference>
<dbReference type="EMBL" id="CP042304">
    <property type="protein sequence ID" value="QDZ10491.1"/>
    <property type="molecule type" value="Genomic_DNA"/>
</dbReference>